<evidence type="ECO:0000313" key="3">
    <source>
        <dbReference type="Proteomes" id="UP001152607"/>
    </source>
</evidence>
<reference evidence="2" key="1">
    <citation type="submission" date="2023-01" db="EMBL/GenBank/DDBJ databases">
        <authorList>
            <person name="Van Ghelder C."/>
            <person name="Rancurel C."/>
        </authorList>
    </citation>
    <scope>NUCLEOTIDE SEQUENCE</scope>
    <source>
        <strain evidence="2">CNCM I-4278</strain>
    </source>
</reference>
<keyword evidence="3" id="KW-1185">Reference proteome</keyword>
<evidence type="ECO:0000313" key="2">
    <source>
        <dbReference type="EMBL" id="CAI6338147.1"/>
    </source>
</evidence>
<keyword evidence="1" id="KW-0472">Membrane</keyword>
<dbReference type="EMBL" id="CAOQHR010000008">
    <property type="protein sequence ID" value="CAI6338147.1"/>
    <property type="molecule type" value="Genomic_DNA"/>
</dbReference>
<protein>
    <submittedName>
        <fullName evidence="2">Uncharacterized protein</fullName>
    </submittedName>
</protein>
<evidence type="ECO:0000256" key="1">
    <source>
        <dbReference type="SAM" id="Phobius"/>
    </source>
</evidence>
<comment type="caution">
    <text evidence="2">The sequence shown here is derived from an EMBL/GenBank/DDBJ whole genome shotgun (WGS) entry which is preliminary data.</text>
</comment>
<gene>
    <name evidence="2" type="ORF">PDIGIT_LOCUS11272</name>
</gene>
<accession>A0A9W4UNY9</accession>
<dbReference type="Proteomes" id="UP001152607">
    <property type="component" value="Unassembled WGS sequence"/>
</dbReference>
<keyword evidence="1" id="KW-1133">Transmembrane helix</keyword>
<keyword evidence="1" id="KW-0812">Transmembrane</keyword>
<sequence>MFGPHRGPPTAKIHNSVVAMSRMPSQASHGCHIKASYVGFLLVDITMIVQCIYCWLSITVLFCYALSRLLHTPIRRFKSMHHWKILVVIRYLSHLDFKHFSMGQTIFWWCQRNTPSPQVMSKNRIPFSSVQGAEERSQLRAPSPTE</sequence>
<proteinExistence type="predicted"/>
<organism evidence="2 3">
    <name type="scientific">Periconia digitata</name>
    <dbReference type="NCBI Taxonomy" id="1303443"/>
    <lineage>
        <taxon>Eukaryota</taxon>
        <taxon>Fungi</taxon>
        <taxon>Dikarya</taxon>
        <taxon>Ascomycota</taxon>
        <taxon>Pezizomycotina</taxon>
        <taxon>Dothideomycetes</taxon>
        <taxon>Pleosporomycetidae</taxon>
        <taxon>Pleosporales</taxon>
        <taxon>Massarineae</taxon>
        <taxon>Periconiaceae</taxon>
        <taxon>Periconia</taxon>
    </lineage>
</organism>
<feature type="transmembrane region" description="Helical" evidence="1">
    <location>
        <begin position="47"/>
        <end position="70"/>
    </location>
</feature>
<name>A0A9W4UNY9_9PLEO</name>
<dbReference type="AlphaFoldDB" id="A0A9W4UNY9"/>